<name>A0A1I3MM99_9HYPH</name>
<dbReference type="InterPro" id="IPR044697">
    <property type="entry name" value="UGlyAH_cupin_C"/>
</dbReference>
<dbReference type="Pfam" id="PF05899">
    <property type="entry name" value="Cupin_3"/>
    <property type="match status" value="1"/>
</dbReference>
<dbReference type="InterPro" id="IPR014710">
    <property type="entry name" value="RmlC-like_jellyroll"/>
</dbReference>
<dbReference type="CDD" id="cd02212">
    <property type="entry name" value="cupin_UGlyAH_C"/>
    <property type="match status" value="1"/>
</dbReference>
<dbReference type="NCBIfam" id="NF008376">
    <property type="entry name" value="PRK11171.1-5"/>
    <property type="match status" value="1"/>
</dbReference>
<dbReference type="EMBL" id="FORF01000009">
    <property type="protein sequence ID" value="SFI97806.1"/>
    <property type="molecule type" value="Genomic_DNA"/>
</dbReference>
<dbReference type="InterPro" id="IPR017627">
    <property type="entry name" value="UGHY"/>
</dbReference>
<organism evidence="3 4">
    <name type="scientific">Aquamicrobium aerolatum DSM 21857</name>
    <dbReference type="NCBI Taxonomy" id="1121003"/>
    <lineage>
        <taxon>Bacteria</taxon>
        <taxon>Pseudomonadati</taxon>
        <taxon>Pseudomonadota</taxon>
        <taxon>Alphaproteobacteria</taxon>
        <taxon>Hyphomicrobiales</taxon>
        <taxon>Phyllobacteriaceae</taxon>
        <taxon>Aerobium</taxon>
    </lineage>
</organism>
<dbReference type="PANTHER" id="PTHR34571:SF1">
    <property type="entry name" value="(S)-UREIDOGLYCINE AMINOHYDROLASE"/>
    <property type="match status" value="1"/>
</dbReference>
<dbReference type="Proteomes" id="UP000242763">
    <property type="component" value="Unassembled WGS sequence"/>
</dbReference>
<gene>
    <name evidence="3" type="ORF">SAMN03080618_01795</name>
</gene>
<dbReference type="Pfam" id="PF07883">
    <property type="entry name" value="Cupin_2"/>
    <property type="match status" value="1"/>
</dbReference>
<evidence type="ECO:0000313" key="3">
    <source>
        <dbReference type="EMBL" id="SFI97806.1"/>
    </source>
</evidence>
<dbReference type="InterPro" id="IPR044704">
    <property type="entry name" value="UGlyAH_cupin_N"/>
</dbReference>
<keyword evidence="3" id="KW-0378">Hydrolase</keyword>
<dbReference type="InterPro" id="IPR013096">
    <property type="entry name" value="Cupin_2"/>
</dbReference>
<reference evidence="4" key="1">
    <citation type="submission" date="2016-10" db="EMBL/GenBank/DDBJ databases">
        <authorList>
            <person name="Varghese N."/>
            <person name="Submissions S."/>
        </authorList>
    </citation>
    <scope>NUCLEOTIDE SEQUENCE [LARGE SCALE GENOMIC DNA]</scope>
    <source>
        <strain evidence="4">DSM 21857</strain>
    </source>
</reference>
<dbReference type="CDD" id="cd02211">
    <property type="entry name" value="cupin_UGlyAH_N"/>
    <property type="match status" value="1"/>
</dbReference>
<evidence type="ECO:0000259" key="2">
    <source>
        <dbReference type="Pfam" id="PF07883"/>
    </source>
</evidence>
<dbReference type="InterPro" id="IPR008579">
    <property type="entry name" value="UGlyAH_Cupin_dom"/>
</dbReference>
<dbReference type="STRING" id="1121003.SAMN03080618_01795"/>
<dbReference type="GO" id="GO:0071522">
    <property type="term" value="F:ureidoglycine aminohydrolase activity"/>
    <property type="evidence" value="ECO:0007669"/>
    <property type="project" value="InterPro"/>
</dbReference>
<dbReference type="SUPFAM" id="SSF51182">
    <property type="entry name" value="RmlC-like cupins"/>
    <property type="match status" value="1"/>
</dbReference>
<dbReference type="NCBIfam" id="NF008373">
    <property type="entry name" value="PRK11171.1-2"/>
    <property type="match status" value="1"/>
</dbReference>
<protein>
    <submittedName>
        <fullName evidence="3">(S)-ureidoglycine aminohydrolase</fullName>
    </submittedName>
</protein>
<dbReference type="OrthoDB" id="9814939at2"/>
<feature type="domain" description="(S)-ureidoglycine aminohydrolase cupin" evidence="1">
    <location>
        <begin position="64"/>
        <end position="145"/>
    </location>
</feature>
<dbReference type="NCBIfam" id="NF040771">
    <property type="entry name" value="AAH_UGLYAH2"/>
    <property type="match status" value="1"/>
</dbReference>
<evidence type="ECO:0000259" key="1">
    <source>
        <dbReference type="Pfam" id="PF05899"/>
    </source>
</evidence>
<dbReference type="PANTHER" id="PTHR34571">
    <property type="entry name" value="(S)-UREIDOGLYCINE AMINOHYDROLASE"/>
    <property type="match status" value="1"/>
</dbReference>
<dbReference type="AlphaFoldDB" id="A0A1I3MM99"/>
<dbReference type="InterPro" id="IPR011051">
    <property type="entry name" value="RmlC_Cupin_sf"/>
</dbReference>
<dbReference type="Gene3D" id="2.60.120.10">
    <property type="entry name" value="Jelly Rolls"/>
    <property type="match status" value="2"/>
</dbReference>
<feature type="domain" description="Cupin type-2" evidence="2">
    <location>
        <begin position="195"/>
        <end position="260"/>
    </location>
</feature>
<sequence>MKGRTYYAPHGGLTPQTELHTGRAVFTDAYAVIPKGVYSDIVASLLPFWDNTRAWIIARPLSGFAETFSQYIMEVAPGGGSTQPEPEADAQGVLFVVEGSVTVTIEGADHVLTPGGYAYLPPASGWTVKNTGSETARFHWVRKAYEFVEGIDVPDPLFLNDNDIAPTPMPDTNGTWATTRFVDPDDLRHDMHITIVTFEPGGSIPFEETHVMEHGLYVLEGKAVYKLNQDWVEVEAGDFMWLRAFCPQACYAGGPGKFRYLLYKDVNRHAKLAFR</sequence>
<keyword evidence="4" id="KW-1185">Reference proteome</keyword>
<dbReference type="RefSeq" id="WP_091521187.1">
    <property type="nucleotide sequence ID" value="NZ_FORF01000009.1"/>
</dbReference>
<dbReference type="NCBIfam" id="TIGR03214">
    <property type="entry name" value="ura-cupin"/>
    <property type="match status" value="1"/>
</dbReference>
<proteinExistence type="predicted"/>
<evidence type="ECO:0000313" key="4">
    <source>
        <dbReference type="Proteomes" id="UP000242763"/>
    </source>
</evidence>
<accession>A0A1I3MM99</accession>